<reference evidence="1" key="1">
    <citation type="journal article" date="2020" name="Stud. Mycol.">
        <title>101 Dothideomycetes genomes: a test case for predicting lifestyles and emergence of pathogens.</title>
        <authorList>
            <person name="Haridas S."/>
            <person name="Albert R."/>
            <person name="Binder M."/>
            <person name="Bloem J."/>
            <person name="Labutti K."/>
            <person name="Salamov A."/>
            <person name="Andreopoulos B."/>
            <person name="Baker S."/>
            <person name="Barry K."/>
            <person name="Bills G."/>
            <person name="Bluhm B."/>
            <person name="Cannon C."/>
            <person name="Castanera R."/>
            <person name="Culley D."/>
            <person name="Daum C."/>
            <person name="Ezra D."/>
            <person name="Gonzalez J."/>
            <person name="Henrissat B."/>
            <person name="Kuo A."/>
            <person name="Liang C."/>
            <person name="Lipzen A."/>
            <person name="Lutzoni F."/>
            <person name="Magnuson J."/>
            <person name="Mondo S."/>
            <person name="Nolan M."/>
            <person name="Ohm R."/>
            <person name="Pangilinan J."/>
            <person name="Park H.-J."/>
            <person name="Ramirez L."/>
            <person name="Alfaro M."/>
            <person name="Sun H."/>
            <person name="Tritt A."/>
            <person name="Yoshinaga Y."/>
            <person name="Zwiers L.-H."/>
            <person name="Turgeon B."/>
            <person name="Goodwin S."/>
            <person name="Spatafora J."/>
            <person name="Crous P."/>
            <person name="Grigoriev I."/>
        </authorList>
    </citation>
    <scope>NUCLEOTIDE SEQUENCE</scope>
    <source>
        <strain evidence="1">ATCC 200398</strain>
    </source>
</reference>
<organism evidence="1 2">
    <name type="scientific">Lindgomyces ingoldianus</name>
    <dbReference type="NCBI Taxonomy" id="673940"/>
    <lineage>
        <taxon>Eukaryota</taxon>
        <taxon>Fungi</taxon>
        <taxon>Dikarya</taxon>
        <taxon>Ascomycota</taxon>
        <taxon>Pezizomycotina</taxon>
        <taxon>Dothideomycetes</taxon>
        <taxon>Pleosporomycetidae</taxon>
        <taxon>Pleosporales</taxon>
        <taxon>Lindgomycetaceae</taxon>
        <taxon>Lindgomyces</taxon>
    </lineage>
</organism>
<comment type="caution">
    <text evidence="1">The sequence shown here is derived from an EMBL/GenBank/DDBJ whole genome shotgun (WGS) entry which is preliminary data.</text>
</comment>
<protein>
    <submittedName>
        <fullName evidence="1">Uncharacterized protein</fullName>
    </submittedName>
</protein>
<evidence type="ECO:0000313" key="2">
    <source>
        <dbReference type="Proteomes" id="UP000799755"/>
    </source>
</evidence>
<dbReference type="Proteomes" id="UP000799755">
    <property type="component" value="Unassembled WGS sequence"/>
</dbReference>
<evidence type="ECO:0000313" key="1">
    <source>
        <dbReference type="EMBL" id="KAF2468839.1"/>
    </source>
</evidence>
<keyword evidence="2" id="KW-1185">Reference proteome</keyword>
<proteinExistence type="predicted"/>
<gene>
    <name evidence="1" type="ORF">BDR25DRAFT_357206</name>
</gene>
<sequence>MSLQAMISSSFSLHSSLKHSPPDHLTNGPSFLTPTAYPNGPNAHTPCLSRQSDILRWISSTTHNGQPQNTTRVDSGGIVEVRFSLDEEAHMASIFICPVLVLWPEQWLESANAKDVVCQVATRSTIHTVAVVIPGATRNDSRQPAKKTALEGHSTNLLTQTHPSTNDAINEYRRLSSI</sequence>
<dbReference type="EMBL" id="MU003514">
    <property type="protein sequence ID" value="KAF2468839.1"/>
    <property type="molecule type" value="Genomic_DNA"/>
</dbReference>
<name>A0ACB6QP99_9PLEO</name>
<accession>A0ACB6QP99</accession>